<evidence type="ECO:0000313" key="9">
    <source>
        <dbReference type="Proteomes" id="UP000198915"/>
    </source>
</evidence>
<evidence type="ECO:0000256" key="3">
    <source>
        <dbReference type="ARBA" id="ARBA00011738"/>
    </source>
</evidence>
<evidence type="ECO:0000259" key="7">
    <source>
        <dbReference type="Pfam" id="PF00155"/>
    </source>
</evidence>
<dbReference type="STRING" id="1884381.SAMN05518846_114105"/>
<keyword evidence="5" id="KW-0808">Transferase</keyword>
<sequence length="401" mass="45359">MNRVTQQFAFSKRNPDLPIMGAAYAKTDPDIMPFAYGFPAPQAFPIAAFQEASQSALLLEGTRALQYTGGPGQKQVQAWIAQRSPLRGIKPEEDQLIVTTGSMQAFDMVTRVLTDEGDEVWVESPSFFGTIRSFITNGLNIRSFPIDEDGLCVDELESALQKAEQTGGKMPKLLYIMPNYQNPSGATLSFARREKLAKLALRYNFYILEDDAYVDLSFSGEYLPSVYSFAPKRVVYISTFSKIIAPGVRMGWAIADSQVIERMKLFKSDGYTSVFVQEVVGQMLQKMDYTAHMNRINEMYRSRRDVMVTELRRVFGDQIDFQVPDGGFFLWVRFPEGVNTTEMLTHALECGVSFLDGQNFYLEGVDGTRFARLCYTYCDEESIKKGVAALHEAWRRSHSLR</sequence>
<protein>
    <submittedName>
        <fullName evidence="8">2-aminoadipate transaminase</fullName>
    </submittedName>
</protein>
<keyword evidence="6" id="KW-0663">Pyridoxal phosphate</keyword>
<evidence type="ECO:0000313" key="8">
    <source>
        <dbReference type="EMBL" id="SFK50147.1"/>
    </source>
</evidence>
<feature type="domain" description="Aminotransferase class I/classII large" evidence="7">
    <location>
        <begin position="46"/>
        <end position="390"/>
    </location>
</feature>
<dbReference type="InterPro" id="IPR015424">
    <property type="entry name" value="PyrdxlP-dep_Trfase"/>
</dbReference>
<dbReference type="PANTHER" id="PTHR42790">
    <property type="entry name" value="AMINOTRANSFERASE"/>
    <property type="match status" value="1"/>
</dbReference>
<dbReference type="InterPro" id="IPR015422">
    <property type="entry name" value="PyrdxlP-dep_Trfase_small"/>
</dbReference>
<dbReference type="SUPFAM" id="SSF53383">
    <property type="entry name" value="PLP-dependent transferases"/>
    <property type="match status" value="1"/>
</dbReference>
<dbReference type="InterPro" id="IPR050859">
    <property type="entry name" value="Class-I_PLP-dep_aminotransf"/>
</dbReference>
<evidence type="ECO:0000256" key="2">
    <source>
        <dbReference type="ARBA" id="ARBA00007441"/>
    </source>
</evidence>
<proteinExistence type="inferred from homology"/>
<comment type="subunit">
    <text evidence="3">Homodimer.</text>
</comment>
<reference evidence="9" key="1">
    <citation type="submission" date="2016-10" db="EMBL/GenBank/DDBJ databases">
        <authorList>
            <person name="Varghese N."/>
            <person name="Submissions S."/>
        </authorList>
    </citation>
    <scope>NUCLEOTIDE SEQUENCE [LARGE SCALE GENOMIC DNA]</scope>
    <source>
        <strain evidence="9">OK042</strain>
    </source>
</reference>
<name>A0A1I4A217_9BACL</name>
<comment type="cofactor">
    <cofactor evidence="1">
        <name>pyridoxal 5'-phosphate</name>
        <dbReference type="ChEBI" id="CHEBI:597326"/>
    </cofactor>
</comment>
<dbReference type="RefSeq" id="WP_092273323.1">
    <property type="nucleotide sequence ID" value="NZ_FORT01000014.1"/>
</dbReference>
<dbReference type="Gene3D" id="3.90.1150.10">
    <property type="entry name" value="Aspartate Aminotransferase, domain 1"/>
    <property type="match status" value="1"/>
</dbReference>
<gene>
    <name evidence="8" type="ORF">SAMN05518846_114105</name>
</gene>
<dbReference type="PANTHER" id="PTHR42790:SF19">
    <property type="entry name" value="KYNURENINE_ALPHA-AMINOADIPATE AMINOTRANSFERASE, MITOCHONDRIAL"/>
    <property type="match status" value="1"/>
</dbReference>
<dbReference type="GO" id="GO:0008483">
    <property type="term" value="F:transaminase activity"/>
    <property type="evidence" value="ECO:0007669"/>
    <property type="project" value="UniProtKB-KW"/>
</dbReference>
<organism evidence="8 9">
    <name type="scientific">Brevibacillus centrosporus</name>
    <dbReference type="NCBI Taxonomy" id="54910"/>
    <lineage>
        <taxon>Bacteria</taxon>
        <taxon>Bacillati</taxon>
        <taxon>Bacillota</taxon>
        <taxon>Bacilli</taxon>
        <taxon>Bacillales</taxon>
        <taxon>Paenibacillaceae</taxon>
        <taxon>Brevibacillus</taxon>
    </lineage>
</organism>
<evidence type="ECO:0000256" key="4">
    <source>
        <dbReference type="ARBA" id="ARBA00022576"/>
    </source>
</evidence>
<dbReference type="Proteomes" id="UP000198915">
    <property type="component" value="Unassembled WGS sequence"/>
</dbReference>
<accession>A0A1I4A217</accession>
<dbReference type="Pfam" id="PF00155">
    <property type="entry name" value="Aminotran_1_2"/>
    <property type="match status" value="1"/>
</dbReference>
<dbReference type="CDD" id="cd00609">
    <property type="entry name" value="AAT_like"/>
    <property type="match status" value="1"/>
</dbReference>
<dbReference type="AlphaFoldDB" id="A0A1I4A217"/>
<dbReference type="Gene3D" id="3.40.640.10">
    <property type="entry name" value="Type I PLP-dependent aspartate aminotransferase-like (Major domain)"/>
    <property type="match status" value="1"/>
</dbReference>
<keyword evidence="9" id="KW-1185">Reference proteome</keyword>
<dbReference type="GO" id="GO:1901605">
    <property type="term" value="P:alpha-amino acid metabolic process"/>
    <property type="evidence" value="ECO:0007669"/>
    <property type="project" value="TreeGrafter"/>
</dbReference>
<dbReference type="FunFam" id="3.40.640.10:FF:000053">
    <property type="entry name" value="Aminotransferase, class I"/>
    <property type="match status" value="1"/>
</dbReference>
<dbReference type="EMBL" id="FORT01000014">
    <property type="protein sequence ID" value="SFK50147.1"/>
    <property type="molecule type" value="Genomic_DNA"/>
</dbReference>
<dbReference type="InterPro" id="IPR015421">
    <property type="entry name" value="PyrdxlP-dep_Trfase_major"/>
</dbReference>
<keyword evidence="4" id="KW-0032">Aminotransferase</keyword>
<dbReference type="InterPro" id="IPR004839">
    <property type="entry name" value="Aminotransferase_I/II_large"/>
</dbReference>
<dbReference type="GO" id="GO:0030170">
    <property type="term" value="F:pyridoxal phosphate binding"/>
    <property type="evidence" value="ECO:0007669"/>
    <property type="project" value="InterPro"/>
</dbReference>
<evidence type="ECO:0000256" key="6">
    <source>
        <dbReference type="ARBA" id="ARBA00022898"/>
    </source>
</evidence>
<evidence type="ECO:0000256" key="5">
    <source>
        <dbReference type="ARBA" id="ARBA00022679"/>
    </source>
</evidence>
<comment type="similarity">
    <text evidence="2">Belongs to the class-I pyridoxal-phosphate-dependent aminotransferase family.</text>
</comment>
<evidence type="ECO:0000256" key="1">
    <source>
        <dbReference type="ARBA" id="ARBA00001933"/>
    </source>
</evidence>